<dbReference type="InterPro" id="IPR050351">
    <property type="entry name" value="BphY/WalK/GraS-like"/>
</dbReference>
<comment type="catalytic activity">
    <reaction evidence="1">
        <text>ATP + protein L-histidine = ADP + protein N-phospho-L-histidine.</text>
        <dbReference type="EC" id="2.7.13.3"/>
    </reaction>
</comment>
<dbReference type="PRINTS" id="PR00344">
    <property type="entry name" value="BCTRLSENSOR"/>
</dbReference>
<accession>A0A016XN53</accession>
<dbReference type="SUPFAM" id="SSF55874">
    <property type="entry name" value="ATPase domain of HSP90 chaperone/DNA topoisomerase II/histidine kinase"/>
    <property type="match status" value="1"/>
</dbReference>
<dbReference type="EC" id="2.7.13.3" evidence="2"/>
<dbReference type="Proteomes" id="UP000023268">
    <property type="component" value="Unassembled WGS sequence"/>
</dbReference>
<dbReference type="InterPro" id="IPR003661">
    <property type="entry name" value="HisK_dim/P_dom"/>
</dbReference>
<feature type="domain" description="Histidine kinase" evidence="6">
    <location>
        <begin position="27"/>
        <end position="266"/>
    </location>
</feature>
<dbReference type="Gene3D" id="1.10.287.130">
    <property type="match status" value="1"/>
</dbReference>
<dbReference type="InterPro" id="IPR003594">
    <property type="entry name" value="HATPase_dom"/>
</dbReference>
<keyword evidence="4" id="KW-0808">Transferase</keyword>
<dbReference type="SUPFAM" id="SSF47384">
    <property type="entry name" value="Homodimeric domain of signal transducing histidine kinase"/>
    <property type="match status" value="1"/>
</dbReference>
<dbReference type="GO" id="GO:0030295">
    <property type="term" value="F:protein kinase activator activity"/>
    <property type="evidence" value="ECO:0007669"/>
    <property type="project" value="TreeGrafter"/>
</dbReference>
<dbReference type="Gene3D" id="3.30.565.10">
    <property type="entry name" value="Histidine kinase-like ATPase, C-terminal domain"/>
    <property type="match status" value="1"/>
</dbReference>
<reference evidence="7 8" key="1">
    <citation type="submission" date="2014-02" db="EMBL/GenBank/DDBJ databases">
        <title>Draft Genome of Hylemonella gracilis isolated from the Niagara River.</title>
        <authorList>
            <person name="Pawlowski D.R."/>
            <person name="Koudelka G.B."/>
        </authorList>
    </citation>
    <scope>NUCLEOTIDE SEQUENCE [LARGE SCALE GENOMIC DNA]</scope>
    <source>
        <strain evidence="7 8">Niagara R</strain>
    </source>
</reference>
<dbReference type="PANTHER" id="PTHR42878">
    <property type="entry name" value="TWO-COMPONENT HISTIDINE KINASE"/>
    <property type="match status" value="1"/>
</dbReference>
<dbReference type="AlphaFoldDB" id="A0A016XN53"/>
<comment type="caution">
    <text evidence="7">The sequence shown here is derived from an EMBL/GenBank/DDBJ whole genome shotgun (WGS) entry which is preliminary data.</text>
</comment>
<evidence type="ECO:0000256" key="4">
    <source>
        <dbReference type="ARBA" id="ARBA00022679"/>
    </source>
</evidence>
<dbReference type="STRING" id="1458275.AZ34_17105"/>
<dbReference type="GO" id="GO:0000156">
    <property type="term" value="F:phosphorelay response regulator activity"/>
    <property type="evidence" value="ECO:0007669"/>
    <property type="project" value="TreeGrafter"/>
</dbReference>
<keyword evidence="5 7" id="KW-0418">Kinase</keyword>
<dbReference type="GO" id="GO:0007234">
    <property type="term" value="P:osmosensory signaling via phosphorelay pathway"/>
    <property type="evidence" value="ECO:0007669"/>
    <property type="project" value="TreeGrafter"/>
</dbReference>
<name>A0A016XN53_9BURK</name>
<evidence type="ECO:0000313" key="8">
    <source>
        <dbReference type="Proteomes" id="UP000023268"/>
    </source>
</evidence>
<dbReference type="EMBL" id="JEMG01000001">
    <property type="protein sequence ID" value="EYC52613.1"/>
    <property type="molecule type" value="Genomic_DNA"/>
</dbReference>
<dbReference type="OrthoDB" id="9808408at2"/>
<dbReference type="RefSeq" id="WP_051509979.1">
    <property type="nucleotide sequence ID" value="NZ_JEMG01000001.1"/>
</dbReference>
<dbReference type="InterPro" id="IPR036097">
    <property type="entry name" value="HisK_dim/P_sf"/>
</dbReference>
<dbReference type="GO" id="GO:0000155">
    <property type="term" value="F:phosphorelay sensor kinase activity"/>
    <property type="evidence" value="ECO:0007669"/>
    <property type="project" value="InterPro"/>
</dbReference>
<evidence type="ECO:0000256" key="3">
    <source>
        <dbReference type="ARBA" id="ARBA00022553"/>
    </source>
</evidence>
<organism evidence="7 8">
    <name type="scientific">Hylemonella gracilis str. Niagara R</name>
    <dbReference type="NCBI Taxonomy" id="1458275"/>
    <lineage>
        <taxon>Bacteria</taxon>
        <taxon>Pseudomonadati</taxon>
        <taxon>Pseudomonadota</taxon>
        <taxon>Betaproteobacteria</taxon>
        <taxon>Burkholderiales</taxon>
        <taxon>Comamonadaceae</taxon>
        <taxon>Hylemonella</taxon>
    </lineage>
</organism>
<dbReference type="SMART" id="SM00388">
    <property type="entry name" value="HisKA"/>
    <property type="match status" value="1"/>
</dbReference>
<gene>
    <name evidence="7" type="ORF">AZ34_17105</name>
</gene>
<evidence type="ECO:0000259" key="6">
    <source>
        <dbReference type="PROSITE" id="PS50109"/>
    </source>
</evidence>
<evidence type="ECO:0000256" key="2">
    <source>
        <dbReference type="ARBA" id="ARBA00012438"/>
    </source>
</evidence>
<dbReference type="PANTHER" id="PTHR42878:SF15">
    <property type="entry name" value="BACTERIOPHYTOCHROME"/>
    <property type="match status" value="1"/>
</dbReference>
<dbReference type="Pfam" id="PF00512">
    <property type="entry name" value="HisKA"/>
    <property type="match status" value="1"/>
</dbReference>
<dbReference type="InterPro" id="IPR004358">
    <property type="entry name" value="Sig_transdc_His_kin-like_C"/>
</dbReference>
<evidence type="ECO:0000313" key="7">
    <source>
        <dbReference type="EMBL" id="EYC52613.1"/>
    </source>
</evidence>
<dbReference type="SMART" id="SM00387">
    <property type="entry name" value="HATPase_c"/>
    <property type="match status" value="1"/>
</dbReference>
<dbReference type="Pfam" id="PF02518">
    <property type="entry name" value="HATPase_c"/>
    <property type="match status" value="1"/>
</dbReference>
<dbReference type="eggNOG" id="COG4251">
    <property type="taxonomic scope" value="Bacteria"/>
</dbReference>
<keyword evidence="3" id="KW-0597">Phosphoprotein</keyword>
<proteinExistence type="predicted"/>
<evidence type="ECO:0000256" key="5">
    <source>
        <dbReference type="ARBA" id="ARBA00022777"/>
    </source>
</evidence>
<dbReference type="PROSITE" id="PS50109">
    <property type="entry name" value="HIS_KIN"/>
    <property type="match status" value="1"/>
</dbReference>
<evidence type="ECO:0000256" key="1">
    <source>
        <dbReference type="ARBA" id="ARBA00000085"/>
    </source>
</evidence>
<sequence length="272" mass="29455">MKADREIERLRAELAAVRASLADFTQVVSHDLRAPLRHIISYAGLLREEAGGELNGEAMRFLDTITEAAQQMGRQIDGLREWAMLDRADLQPVTLDANALLTELQAAAMAQEQRAWELAAAAQPSGAALSPPRAVQWRVDPALPPLRGDPALLRLLFTQLLSNALKFTRQRKTALIVVEGEMGGAGPGGEEWATIHVRDNGAGFDPALGDKLFNVFQRLHGSKQFEGLGLGLALARKIAQRHGGSIRIDAMPDAGCHVSVTLPMPARQGELL</sequence>
<dbReference type="InterPro" id="IPR036890">
    <property type="entry name" value="HATPase_C_sf"/>
</dbReference>
<protein>
    <recommendedName>
        <fullName evidence="2">histidine kinase</fullName>
        <ecNumber evidence="2">2.7.13.3</ecNumber>
    </recommendedName>
</protein>
<dbReference type="CDD" id="cd00082">
    <property type="entry name" value="HisKA"/>
    <property type="match status" value="1"/>
</dbReference>
<dbReference type="InterPro" id="IPR005467">
    <property type="entry name" value="His_kinase_dom"/>
</dbReference>